<keyword evidence="2" id="KW-0812">Transmembrane</keyword>
<dbReference type="Proteomes" id="UP001390669">
    <property type="component" value="Unassembled WGS sequence"/>
</dbReference>
<dbReference type="Gene3D" id="1.25.40.10">
    <property type="entry name" value="Tetratricopeptide repeat domain"/>
    <property type="match status" value="1"/>
</dbReference>
<dbReference type="EMBL" id="JAYMRW010000006">
    <property type="protein sequence ID" value="MEM5449110.1"/>
    <property type="molecule type" value="Genomic_DNA"/>
</dbReference>
<sequence length="559" mass="61971">MKVHENSRAPTSGEASSKSEPSTIWQSVQDKLRKRFGVVGTLVILSVGIWWQWDHVSKLPGIGPFVDYLTEAPLPRATNGKFNIAIAHLEGDDGHQMEAKIRESLSDFPAVSTLSFDRVIESEHSNNTQDERKAHDRARAMLKESGADVLIWGVVLKQGDESIPKLYWTPSEALAERIPPGRYPFKISEDLRLPIVFWRDLTHILGLLVIENEKEFLTPDGPHQRDQLEPFIGRVRELLTSSEANQWSGATRVEVQRIFATALSMYAYYDAPQSNETQPLLEAVAVLGDALKDAGPQKSPVEWAKTQSALGNAYFVLGLRASDTVSLKRAIVSYRAALQEWMREESPLAAAATLNNLGCALGALGKQTSNTETLKETVFVFQQLSKTFERSKQPLQWAGAQNNLGEALVTIGKQTHDSKAFDDGIVAYREALTAITPQSAPLEWASGQRSIGDALIFLGLESHDPARLTAAISAYAAALKELERDRAPYDWAAIYGMEGTAHELLGEWKSSSSELRQALDDYQIALSGFRDVKDATSVRMAELRITQIDEQLRKQTSEK</sequence>
<evidence type="ECO:0000256" key="2">
    <source>
        <dbReference type="SAM" id="Phobius"/>
    </source>
</evidence>
<keyword evidence="2" id="KW-0472">Membrane</keyword>
<organism evidence="3 4">
    <name type="scientific">Paraburkholderia guartelaensis</name>
    <dbReference type="NCBI Taxonomy" id="2546446"/>
    <lineage>
        <taxon>Bacteria</taxon>
        <taxon>Pseudomonadati</taxon>
        <taxon>Pseudomonadota</taxon>
        <taxon>Betaproteobacteria</taxon>
        <taxon>Burkholderiales</taxon>
        <taxon>Burkholderiaceae</taxon>
        <taxon>Paraburkholderia</taxon>
    </lineage>
</organism>
<evidence type="ECO:0000313" key="3">
    <source>
        <dbReference type="EMBL" id="MEM5449110.1"/>
    </source>
</evidence>
<evidence type="ECO:0000256" key="1">
    <source>
        <dbReference type="SAM" id="MobiDB-lite"/>
    </source>
</evidence>
<evidence type="ECO:0008006" key="5">
    <source>
        <dbReference type="Google" id="ProtNLM"/>
    </source>
</evidence>
<accession>A0ABU9SDS7</accession>
<name>A0ABU9SDS7_9BURK</name>
<keyword evidence="4" id="KW-1185">Reference proteome</keyword>
<keyword evidence="2" id="KW-1133">Transmembrane helix</keyword>
<reference evidence="3 4" key="1">
    <citation type="submission" date="2024-01" db="EMBL/GenBank/DDBJ databases">
        <title>The diversity of rhizobia nodulating Mimosa spp. in eleven states of Brazil covering several biomes is determined by host plant, location, and edaphic factors.</title>
        <authorList>
            <person name="Rouws L."/>
            <person name="Barauna A."/>
            <person name="Beukes C."/>
            <person name="De Faria S.M."/>
            <person name="Gross E."/>
            <person name="Dos Reis Junior F.B."/>
            <person name="Simon M."/>
            <person name="Maluk M."/>
            <person name="Odee D.W."/>
            <person name="Kenicer G."/>
            <person name="Young J.P.W."/>
            <person name="Reis V.M."/>
            <person name="Zilli J."/>
            <person name="James E.K."/>
        </authorList>
    </citation>
    <scope>NUCLEOTIDE SEQUENCE [LARGE SCALE GENOMIC DNA]</scope>
    <source>
        <strain evidence="3 4">JPY164</strain>
    </source>
</reference>
<feature type="transmembrane region" description="Helical" evidence="2">
    <location>
        <begin position="36"/>
        <end position="53"/>
    </location>
</feature>
<proteinExistence type="predicted"/>
<feature type="region of interest" description="Disordered" evidence="1">
    <location>
        <begin position="1"/>
        <end position="23"/>
    </location>
</feature>
<dbReference type="InterPro" id="IPR011990">
    <property type="entry name" value="TPR-like_helical_dom_sf"/>
</dbReference>
<evidence type="ECO:0000313" key="4">
    <source>
        <dbReference type="Proteomes" id="UP001390669"/>
    </source>
</evidence>
<dbReference type="SUPFAM" id="SSF48452">
    <property type="entry name" value="TPR-like"/>
    <property type="match status" value="1"/>
</dbReference>
<dbReference type="RefSeq" id="WP_406952539.1">
    <property type="nucleotide sequence ID" value="NZ_JAYMRW010000006.1"/>
</dbReference>
<comment type="caution">
    <text evidence="3">The sequence shown here is derived from an EMBL/GenBank/DDBJ whole genome shotgun (WGS) entry which is preliminary data.</text>
</comment>
<gene>
    <name evidence="3" type="ORF">VSR33_16645</name>
</gene>
<feature type="compositionally biased region" description="Polar residues" evidence="1">
    <location>
        <begin position="8"/>
        <end position="23"/>
    </location>
</feature>
<protein>
    <recommendedName>
        <fullName evidence="5">Tetratricopeptide repeat protein</fullName>
    </recommendedName>
</protein>